<protein>
    <submittedName>
        <fullName evidence="2">Uncharacterized protein</fullName>
    </submittedName>
</protein>
<gene>
    <name evidence="2" type="ORF">JCGZ_19662</name>
</gene>
<feature type="compositionally biased region" description="Basic and acidic residues" evidence="1">
    <location>
        <begin position="204"/>
        <end position="216"/>
    </location>
</feature>
<evidence type="ECO:0000313" key="2">
    <source>
        <dbReference type="EMBL" id="KDP28969.1"/>
    </source>
</evidence>
<organism evidence="2 3">
    <name type="scientific">Jatropha curcas</name>
    <name type="common">Barbados nut</name>
    <dbReference type="NCBI Taxonomy" id="180498"/>
    <lineage>
        <taxon>Eukaryota</taxon>
        <taxon>Viridiplantae</taxon>
        <taxon>Streptophyta</taxon>
        <taxon>Embryophyta</taxon>
        <taxon>Tracheophyta</taxon>
        <taxon>Spermatophyta</taxon>
        <taxon>Magnoliopsida</taxon>
        <taxon>eudicotyledons</taxon>
        <taxon>Gunneridae</taxon>
        <taxon>Pentapetalae</taxon>
        <taxon>rosids</taxon>
        <taxon>fabids</taxon>
        <taxon>Malpighiales</taxon>
        <taxon>Euphorbiaceae</taxon>
        <taxon>Crotonoideae</taxon>
        <taxon>Jatropheae</taxon>
        <taxon>Jatropha</taxon>
    </lineage>
</organism>
<feature type="compositionally biased region" description="Basic and acidic residues" evidence="1">
    <location>
        <begin position="180"/>
        <end position="189"/>
    </location>
</feature>
<evidence type="ECO:0000256" key="1">
    <source>
        <dbReference type="SAM" id="MobiDB-lite"/>
    </source>
</evidence>
<sequence length="216" mass="25299">MIEDEEHKVESDKKEHIDDTWQDEEFFLKMMLTRKSEPELVMIEKFKKLGKKLEKLHVFMKSKGMDQYVYIDDDDDELKLKQTAHMIYKMPKVAKYDVMKNGWTKLRKHVKSDDEVVVHPVTLDVWSSEEEEEARAVNHMTQNGQIYQLDMIKPREEKENASSSDVIDILAVEPKALESGSEKEKKEEEKEPEEQGVEGPQALEEEKEKKEEGQAA</sequence>
<evidence type="ECO:0000313" key="3">
    <source>
        <dbReference type="Proteomes" id="UP000027138"/>
    </source>
</evidence>
<dbReference type="EMBL" id="KK914774">
    <property type="protein sequence ID" value="KDP28969.1"/>
    <property type="molecule type" value="Genomic_DNA"/>
</dbReference>
<dbReference type="Proteomes" id="UP000027138">
    <property type="component" value="Unassembled WGS sequence"/>
</dbReference>
<keyword evidence="3" id="KW-1185">Reference proteome</keyword>
<accession>A0A067KAW9</accession>
<feature type="region of interest" description="Disordered" evidence="1">
    <location>
        <begin position="155"/>
        <end position="216"/>
    </location>
</feature>
<proteinExistence type="predicted"/>
<dbReference type="AlphaFoldDB" id="A0A067KAW9"/>
<name>A0A067KAW9_JATCU</name>
<reference evidence="2 3" key="1">
    <citation type="journal article" date="2014" name="PLoS ONE">
        <title>Global Analysis of Gene Expression Profiles in Physic Nut (Jatropha curcas L.) Seedlings Exposed to Salt Stress.</title>
        <authorList>
            <person name="Zhang L."/>
            <person name="Zhang C."/>
            <person name="Wu P."/>
            <person name="Chen Y."/>
            <person name="Li M."/>
            <person name="Jiang H."/>
            <person name="Wu G."/>
        </authorList>
    </citation>
    <scope>NUCLEOTIDE SEQUENCE [LARGE SCALE GENOMIC DNA]</scope>
    <source>
        <strain evidence="3">cv. GZQX0401</strain>
        <tissue evidence="2">Young leaves</tissue>
    </source>
</reference>